<evidence type="ECO:0000256" key="1">
    <source>
        <dbReference type="SAM" id="Coils"/>
    </source>
</evidence>
<name>A0ABT5VLD9_9BACI</name>
<sequence length="60" mass="7111">MDRVIEILDGSINELTKLEEELKNLNDEELGHIAASYPFNDYFHEFVSKLDRWKKELEGK</sequence>
<keyword evidence="1" id="KW-0175">Coiled coil</keyword>
<reference evidence="2" key="1">
    <citation type="submission" date="2024-05" db="EMBL/GenBank/DDBJ databases">
        <title>Alkalihalobacillus sp. strain MEB203 novel alkaliphilic bacterium from Lonar Lake, India.</title>
        <authorList>
            <person name="Joshi A."/>
            <person name="Thite S."/>
            <person name="Mengade P."/>
        </authorList>
    </citation>
    <scope>NUCLEOTIDE SEQUENCE</scope>
    <source>
        <strain evidence="2">MEB 203</strain>
    </source>
</reference>
<evidence type="ECO:0000313" key="2">
    <source>
        <dbReference type="EMBL" id="MDE5415064.1"/>
    </source>
</evidence>
<dbReference type="EMBL" id="JAOTPO010000013">
    <property type="protein sequence ID" value="MDE5415064.1"/>
    <property type="molecule type" value="Genomic_DNA"/>
</dbReference>
<evidence type="ECO:0000313" key="3">
    <source>
        <dbReference type="Proteomes" id="UP001148125"/>
    </source>
</evidence>
<keyword evidence="3" id="KW-1185">Reference proteome</keyword>
<protein>
    <submittedName>
        <fullName evidence="2">Uncharacterized protein</fullName>
    </submittedName>
</protein>
<dbReference type="Proteomes" id="UP001148125">
    <property type="component" value="Unassembled WGS sequence"/>
</dbReference>
<gene>
    <name evidence="2" type="ORF">N7Z68_17005</name>
</gene>
<feature type="coiled-coil region" evidence="1">
    <location>
        <begin position="1"/>
        <end position="35"/>
    </location>
</feature>
<organism evidence="2 3">
    <name type="scientific">Alkalihalobacterium chitinilyticum</name>
    <dbReference type="NCBI Taxonomy" id="2980103"/>
    <lineage>
        <taxon>Bacteria</taxon>
        <taxon>Bacillati</taxon>
        <taxon>Bacillota</taxon>
        <taxon>Bacilli</taxon>
        <taxon>Bacillales</taxon>
        <taxon>Bacillaceae</taxon>
        <taxon>Alkalihalobacterium</taxon>
    </lineage>
</organism>
<accession>A0ABT5VLD9</accession>
<comment type="caution">
    <text evidence="2">The sequence shown here is derived from an EMBL/GenBank/DDBJ whole genome shotgun (WGS) entry which is preliminary data.</text>
</comment>
<dbReference type="RefSeq" id="WP_275119672.1">
    <property type="nucleotide sequence ID" value="NZ_JAOTPO010000013.1"/>
</dbReference>
<proteinExistence type="predicted"/>